<gene>
    <name evidence="1" type="ORF">LCGC14_0372580</name>
</gene>
<proteinExistence type="predicted"/>
<accession>A0A0F9TMR9</accession>
<sequence>MCPICNMRRDDWPKMRLHIKVNHPEIKRPDKLFTKEARKK</sequence>
<protein>
    <submittedName>
        <fullName evidence="1">Uncharacterized protein</fullName>
    </submittedName>
</protein>
<reference evidence="1" key="1">
    <citation type="journal article" date="2015" name="Nature">
        <title>Complex archaea that bridge the gap between prokaryotes and eukaryotes.</title>
        <authorList>
            <person name="Spang A."/>
            <person name="Saw J.H."/>
            <person name="Jorgensen S.L."/>
            <person name="Zaremba-Niedzwiedzka K."/>
            <person name="Martijn J."/>
            <person name="Lind A.E."/>
            <person name="van Eijk R."/>
            <person name="Schleper C."/>
            <person name="Guy L."/>
            <person name="Ettema T.J."/>
        </authorList>
    </citation>
    <scope>NUCLEOTIDE SEQUENCE</scope>
</reference>
<evidence type="ECO:0000313" key="1">
    <source>
        <dbReference type="EMBL" id="KKN76232.1"/>
    </source>
</evidence>
<name>A0A0F9TMR9_9ZZZZ</name>
<organism evidence="1">
    <name type="scientific">marine sediment metagenome</name>
    <dbReference type="NCBI Taxonomy" id="412755"/>
    <lineage>
        <taxon>unclassified sequences</taxon>
        <taxon>metagenomes</taxon>
        <taxon>ecological metagenomes</taxon>
    </lineage>
</organism>
<dbReference type="EMBL" id="LAZR01000298">
    <property type="protein sequence ID" value="KKN76232.1"/>
    <property type="molecule type" value="Genomic_DNA"/>
</dbReference>
<comment type="caution">
    <text evidence="1">The sequence shown here is derived from an EMBL/GenBank/DDBJ whole genome shotgun (WGS) entry which is preliminary data.</text>
</comment>
<dbReference type="AlphaFoldDB" id="A0A0F9TMR9"/>